<keyword evidence="6" id="KW-1185">Reference proteome</keyword>
<dbReference type="EMBL" id="CP002349">
    <property type="protein sequence ID" value="ADR22199.1"/>
    <property type="molecule type" value="Genomic_DNA"/>
</dbReference>
<dbReference type="CAZy" id="GT2">
    <property type="family name" value="Glycosyltransferase Family 2"/>
</dbReference>
<evidence type="ECO:0000313" key="5">
    <source>
        <dbReference type="EMBL" id="ADR22199.1"/>
    </source>
</evidence>
<dbReference type="HOGENOM" id="CLU_025996_0_4_10"/>
<evidence type="ECO:0000256" key="1">
    <source>
        <dbReference type="ARBA" id="ARBA00006739"/>
    </source>
</evidence>
<name>E4TVV1_MARTH</name>
<comment type="similarity">
    <text evidence="1">Belongs to the glycosyltransferase 2 family.</text>
</comment>
<dbReference type="eggNOG" id="COG1215">
    <property type="taxonomic scope" value="Bacteria"/>
</dbReference>
<feature type="domain" description="Glycosyltransferase 2-like" evidence="4">
    <location>
        <begin position="6"/>
        <end position="166"/>
    </location>
</feature>
<sequence length="308" mass="36541">MIEKLSIIMPVYNAERYLEQAIQSLINQTFQNWKLHVCDDASHDNSWELIKRFEKLDSRIQIYRNEANKGKVKTVNDLLKYCNSKYLTVHDADDWSEPDRFEYQVSFLEGNHDFYLCGTSFYEHNRRNKEIIHQPTNYSLIKEKLPKTSQFHGPTIVFKQEIINEIGGFYRYFKWGEDIDFCARVVEKYKATNIDRPLYNYRVHANSLTNNINQLSLERFIGPKIRIFLANQRITEGSDFLMRGEDYLLEKYVDKLLSNVNYGQVYREFSNYLYHKGFKRKAILAALKSIINTPSFSNFKNLLVLSIK</sequence>
<gene>
    <name evidence="5" type="ordered locus">Ftrac_2219</name>
</gene>
<dbReference type="InterPro" id="IPR029044">
    <property type="entry name" value="Nucleotide-diphossugar_trans"/>
</dbReference>
<organism evidence="5 6">
    <name type="scientific">Marivirga tractuosa (strain ATCC 23168 / DSM 4126 / NBRC 15989 / NCIMB 1408 / VKM B-1430 / H-43)</name>
    <name type="common">Microscilla tractuosa</name>
    <name type="synonym">Flexibacter tractuosus</name>
    <dbReference type="NCBI Taxonomy" id="643867"/>
    <lineage>
        <taxon>Bacteria</taxon>
        <taxon>Pseudomonadati</taxon>
        <taxon>Bacteroidota</taxon>
        <taxon>Cytophagia</taxon>
        <taxon>Cytophagales</taxon>
        <taxon>Marivirgaceae</taxon>
        <taxon>Marivirga</taxon>
    </lineage>
</organism>
<accession>E4TVV1</accession>
<dbReference type="Gene3D" id="3.90.550.10">
    <property type="entry name" value="Spore Coat Polysaccharide Biosynthesis Protein SpsA, Chain A"/>
    <property type="match status" value="1"/>
</dbReference>
<dbReference type="KEGG" id="mtt:Ftrac_2219"/>
<proteinExistence type="inferred from homology"/>
<dbReference type="InterPro" id="IPR050834">
    <property type="entry name" value="Glycosyltransf_2"/>
</dbReference>
<protein>
    <submittedName>
        <fullName evidence="5">Glycosyl transferase family 2</fullName>
    </submittedName>
</protein>
<dbReference type="OrthoDB" id="9815829at2"/>
<evidence type="ECO:0000259" key="4">
    <source>
        <dbReference type="Pfam" id="PF00535"/>
    </source>
</evidence>
<dbReference type="SUPFAM" id="SSF53448">
    <property type="entry name" value="Nucleotide-diphospho-sugar transferases"/>
    <property type="match status" value="1"/>
</dbReference>
<dbReference type="AlphaFoldDB" id="E4TVV1"/>
<dbReference type="Proteomes" id="UP000008720">
    <property type="component" value="Chromosome"/>
</dbReference>
<dbReference type="STRING" id="643867.Ftrac_2219"/>
<dbReference type="PANTHER" id="PTHR43685">
    <property type="entry name" value="GLYCOSYLTRANSFERASE"/>
    <property type="match status" value="1"/>
</dbReference>
<evidence type="ECO:0000256" key="3">
    <source>
        <dbReference type="ARBA" id="ARBA00022679"/>
    </source>
</evidence>
<dbReference type="Pfam" id="PF00535">
    <property type="entry name" value="Glycos_transf_2"/>
    <property type="match status" value="1"/>
</dbReference>
<dbReference type="GO" id="GO:0016757">
    <property type="term" value="F:glycosyltransferase activity"/>
    <property type="evidence" value="ECO:0007669"/>
    <property type="project" value="UniProtKB-KW"/>
</dbReference>
<dbReference type="InterPro" id="IPR001173">
    <property type="entry name" value="Glyco_trans_2-like"/>
</dbReference>
<evidence type="ECO:0000256" key="2">
    <source>
        <dbReference type="ARBA" id="ARBA00022676"/>
    </source>
</evidence>
<dbReference type="PANTHER" id="PTHR43685:SF5">
    <property type="entry name" value="GLYCOSYLTRANSFERASE EPSE-RELATED"/>
    <property type="match status" value="1"/>
</dbReference>
<keyword evidence="2" id="KW-0328">Glycosyltransferase</keyword>
<keyword evidence="3 5" id="KW-0808">Transferase</keyword>
<reference evidence="5 6" key="1">
    <citation type="journal article" date="2011" name="Stand. Genomic Sci.">
        <title>Complete genome sequence of Marivirga tractuosa type strain (H-43).</title>
        <authorList>
            <person name="Pagani I."/>
            <person name="Chertkov O."/>
            <person name="Lapidus A."/>
            <person name="Lucas S."/>
            <person name="Del Rio T.G."/>
            <person name="Tice H."/>
            <person name="Copeland A."/>
            <person name="Cheng J.F."/>
            <person name="Nolan M."/>
            <person name="Saunders E."/>
            <person name="Pitluck S."/>
            <person name="Held B."/>
            <person name="Goodwin L."/>
            <person name="Liolios K."/>
            <person name="Ovchinikova G."/>
            <person name="Ivanova N."/>
            <person name="Mavromatis K."/>
            <person name="Pati A."/>
            <person name="Chen A."/>
            <person name="Palaniappan K."/>
            <person name="Land M."/>
            <person name="Hauser L."/>
            <person name="Jeffries C.D."/>
            <person name="Detter J.C."/>
            <person name="Han C."/>
            <person name="Tapia R."/>
            <person name="Ngatchou-Djao O.D."/>
            <person name="Rohde M."/>
            <person name="Goker M."/>
            <person name="Spring S."/>
            <person name="Sikorski J."/>
            <person name="Woyke T."/>
            <person name="Bristow J."/>
            <person name="Eisen J.A."/>
            <person name="Markowitz V."/>
            <person name="Hugenholtz P."/>
            <person name="Klenk H.P."/>
            <person name="Kyrpides N.C."/>
        </authorList>
    </citation>
    <scope>NUCLEOTIDE SEQUENCE [LARGE SCALE GENOMIC DNA]</scope>
    <source>
        <strain evidence="6">ATCC 23168 / DSM 4126 / NBRC 15989 / NCIMB 1408 / VKM B-1430 / H-43</strain>
    </source>
</reference>
<evidence type="ECO:0000313" key="6">
    <source>
        <dbReference type="Proteomes" id="UP000008720"/>
    </source>
</evidence>
<dbReference type="CDD" id="cd00761">
    <property type="entry name" value="Glyco_tranf_GTA_type"/>
    <property type="match status" value="1"/>
</dbReference>